<dbReference type="EMBL" id="JABAYA010000102">
    <property type="protein sequence ID" value="KAF7725194.1"/>
    <property type="molecule type" value="Genomic_DNA"/>
</dbReference>
<evidence type="ECO:0000256" key="1">
    <source>
        <dbReference type="SAM" id="Coils"/>
    </source>
</evidence>
<accession>A0A8H7BRG4</accession>
<organism evidence="2 3">
    <name type="scientific">Apophysomyces ossiformis</name>
    <dbReference type="NCBI Taxonomy" id="679940"/>
    <lineage>
        <taxon>Eukaryota</taxon>
        <taxon>Fungi</taxon>
        <taxon>Fungi incertae sedis</taxon>
        <taxon>Mucoromycota</taxon>
        <taxon>Mucoromycotina</taxon>
        <taxon>Mucoromycetes</taxon>
        <taxon>Mucorales</taxon>
        <taxon>Mucorineae</taxon>
        <taxon>Mucoraceae</taxon>
        <taxon>Apophysomyces</taxon>
    </lineage>
</organism>
<keyword evidence="3" id="KW-1185">Reference proteome</keyword>
<keyword evidence="1" id="KW-0175">Coiled coil</keyword>
<gene>
    <name evidence="2" type="ORF">EC973_000360</name>
</gene>
<evidence type="ECO:0000313" key="2">
    <source>
        <dbReference type="EMBL" id="KAF7725194.1"/>
    </source>
</evidence>
<sequence>MSGTYEHRSELQFYYHVSHFLRQRLHDIKELEATDEDNMKQVNDLMRQITAHIQFVEDESSMSKEDKDAVSLDFLKLKLALSECQSAYNLRTANLSLQMVNSKLEDMTQKYDAKSQECKELELKLKSVESKITQSQPEMEKVDLQGPLAIVAKLNGSVQETRCFVFDKYTAYNELCKKIQEAFSLKSYTVQAKHDRDKNGFKTISTANDYKDIIQNLGKEEKSNGHAHLVEIYVEDKAEKENVQAGKALCSEI</sequence>
<dbReference type="OrthoDB" id="10592907at2759"/>
<evidence type="ECO:0000313" key="3">
    <source>
        <dbReference type="Proteomes" id="UP000605846"/>
    </source>
</evidence>
<protein>
    <submittedName>
        <fullName evidence="2">Uncharacterized protein</fullName>
    </submittedName>
</protein>
<feature type="coiled-coil region" evidence="1">
    <location>
        <begin position="97"/>
        <end position="131"/>
    </location>
</feature>
<comment type="caution">
    <text evidence="2">The sequence shown here is derived from an EMBL/GenBank/DDBJ whole genome shotgun (WGS) entry which is preliminary data.</text>
</comment>
<name>A0A8H7BRG4_9FUNG</name>
<proteinExistence type="predicted"/>
<reference evidence="2" key="1">
    <citation type="submission" date="2020-01" db="EMBL/GenBank/DDBJ databases">
        <title>Genome Sequencing of Three Apophysomyces-Like Fungal Strains Confirms a Novel Fungal Genus in the Mucoromycota with divergent Burkholderia-like Endosymbiotic Bacteria.</title>
        <authorList>
            <person name="Stajich J.E."/>
            <person name="Macias A.M."/>
            <person name="Carter-House D."/>
            <person name="Lovett B."/>
            <person name="Kasson L.R."/>
            <person name="Berry K."/>
            <person name="Grigoriev I."/>
            <person name="Chang Y."/>
            <person name="Spatafora J."/>
            <person name="Kasson M.T."/>
        </authorList>
    </citation>
    <scope>NUCLEOTIDE SEQUENCE</scope>
    <source>
        <strain evidence="2">NRRL A-21654</strain>
    </source>
</reference>
<dbReference type="AlphaFoldDB" id="A0A8H7BRG4"/>
<dbReference type="Proteomes" id="UP000605846">
    <property type="component" value="Unassembled WGS sequence"/>
</dbReference>